<dbReference type="AlphaFoldDB" id="I1C498"/>
<organism evidence="1 2">
    <name type="scientific">Rhizopus delemar (strain RA 99-880 / ATCC MYA-4621 / FGSC 9543 / NRRL 43880)</name>
    <name type="common">Mucormycosis agent</name>
    <name type="synonym">Rhizopus arrhizus var. delemar</name>
    <dbReference type="NCBI Taxonomy" id="246409"/>
    <lineage>
        <taxon>Eukaryota</taxon>
        <taxon>Fungi</taxon>
        <taxon>Fungi incertae sedis</taxon>
        <taxon>Mucoromycota</taxon>
        <taxon>Mucoromycotina</taxon>
        <taxon>Mucoromycetes</taxon>
        <taxon>Mucorales</taxon>
        <taxon>Mucorineae</taxon>
        <taxon>Rhizopodaceae</taxon>
        <taxon>Rhizopus</taxon>
    </lineage>
</organism>
<proteinExistence type="predicted"/>
<accession>I1C498</accession>
<evidence type="ECO:0000313" key="1">
    <source>
        <dbReference type="EMBL" id="EIE83278.1"/>
    </source>
</evidence>
<dbReference type="OrthoDB" id="10391171at2759"/>
<reference evidence="1 2" key="1">
    <citation type="journal article" date="2009" name="PLoS Genet.">
        <title>Genomic analysis of the basal lineage fungus Rhizopus oryzae reveals a whole-genome duplication.</title>
        <authorList>
            <person name="Ma L.-J."/>
            <person name="Ibrahim A.S."/>
            <person name="Skory C."/>
            <person name="Grabherr M.G."/>
            <person name="Burger G."/>
            <person name="Butler M."/>
            <person name="Elias M."/>
            <person name="Idnurm A."/>
            <person name="Lang B.F."/>
            <person name="Sone T."/>
            <person name="Abe A."/>
            <person name="Calvo S.E."/>
            <person name="Corrochano L.M."/>
            <person name="Engels R."/>
            <person name="Fu J."/>
            <person name="Hansberg W."/>
            <person name="Kim J.-M."/>
            <person name="Kodira C.D."/>
            <person name="Koehrsen M.J."/>
            <person name="Liu B."/>
            <person name="Miranda-Saavedra D."/>
            <person name="O'Leary S."/>
            <person name="Ortiz-Castellanos L."/>
            <person name="Poulter R."/>
            <person name="Rodriguez-Romero J."/>
            <person name="Ruiz-Herrera J."/>
            <person name="Shen Y.-Q."/>
            <person name="Zeng Q."/>
            <person name="Galagan J."/>
            <person name="Birren B.W."/>
            <person name="Cuomo C.A."/>
            <person name="Wickes B.L."/>
        </authorList>
    </citation>
    <scope>NUCLEOTIDE SEQUENCE [LARGE SCALE GENOMIC DNA]</scope>
    <source>
        <strain evidence="2">RA 99-880 / ATCC MYA-4621 / FGSC 9543 / NRRL 43880</strain>
    </source>
</reference>
<evidence type="ECO:0000313" key="2">
    <source>
        <dbReference type="Proteomes" id="UP000009138"/>
    </source>
</evidence>
<sequence>MDIANITNLTTTTMTSEPDFHFGPTTAPTTSALSLNGPLDFGVLPGMPDWCCRTESDHNGH</sequence>
<dbReference type="EMBL" id="CH476737">
    <property type="protein sequence ID" value="EIE83278.1"/>
    <property type="molecule type" value="Genomic_DNA"/>
</dbReference>
<name>I1C498_RHIO9</name>
<dbReference type="InParanoid" id="I1C498"/>
<dbReference type="Proteomes" id="UP000009138">
    <property type="component" value="Unassembled WGS sequence"/>
</dbReference>
<dbReference type="VEuPathDB" id="FungiDB:RO3G_07983"/>
<gene>
    <name evidence="1" type="ORF">RO3G_07983</name>
</gene>
<keyword evidence="2" id="KW-1185">Reference proteome</keyword>
<protein>
    <submittedName>
        <fullName evidence="1">Uncharacterized protein</fullName>
    </submittedName>
</protein>
<dbReference type="GeneID" id="93614954"/>
<dbReference type="RefSeq" id="XP_067518674.1">
    <property type="nucleotide sequence ID" value="XM_067662573.1"/>
</dbReference>